<proteinExistence type="predicted"/>
<name>A0A1D6PQ46_MAIZE</name>
<reference evidence="2" key="1">
    <citation type="submission" date="2015-12" db="EMBL/GenBank/DDBJ databases">
        <title>Update maize B73 reference genome by single molecule sequencing technologies.</title>
        <authorList>
            <consortium name="Maize Genome Sequencing Project"/>
            <person name="Ware D."/>
        </authorList>
    </citation>
    <scope>NUCLEOTIDE SEQUENCE</scope>
    <source>
        <tissue evidence="2">Seedling</tissue>
    </source>
</reference>
<dbReference type="AlphaFoldDB" id="A0A1D6PQ46"/>
<sequence length="104" mass="11220">MCLVHSRASASKELDSSYPLPNPTTTSGRRAARPGRMVTASSFTAIFFSSAFVACSAEPKCRSSCKGRHHYRHHLWLEQPPLVAGGGTLATIMCIVREEGVATL</sequence>
<accession>A0A1D6PQ46</accession>
<protein>
    <submittedName>
        <fullName evidence="2">Uncharacterized protein</fullName>
    </submittedName>
</protein>
<evidence type="ECO:0000256" key="1">
    <source>
        <dbReference type="SAM" id="MobiDB-lite"/>
    </source>
</evidence>
<dbReference type="EMBL" id="CM000780">
    <property type="protein sequence ID" value="AQK48911.1"/>
    <property type="molecule type" value="Genomic_DNA"/>
</dbReference>
<feature type="region of interest" description="Disordered" evidence="1">
    <location>
        <begin position="5"/>
        <end position="34"/>
    </location>
</feature>
<dbReference type="EMBL" id="CM000780">
    <property type="protein sequence ID" value="AQK48914.1"/>
    <property type="molecule type" value="Genomic_DNA"/>
</dbReference>
<gene>
    <name evidence="2" type="ORF">ZEAMMB73_Zm00001d048792</name>
</gene>
<organism evidence="2">
    <name type="scientific">Zea mays</name>
    <name type="common">Maize</name>
    <dbReference type="NCBI Taxonomy" id="4577"/>
    <lineage>
        <taxon>Eukaryota</taxon>
        <taxon>Viridiplantae</taxon>
        <taxon>Streptophyta</taxon>
        <taxon>Embryophyta</taxon>
        <taxon>Tracheophyta</taxon>
        <taxon>Spermatophyta</taxon>
        <taxon>Magnoliopsida</taxon>
        <taxon>Liliopsida</taxon>
        <taxon>Poales</taxon>
        <taxon>Poaceae</taxon>
        <taxon>PACMAD clade</taxon>
        <taxon>Panicoideae</taxon>
        <taxon>Andropogonodae</taxon>
        <taxon>Andropogoneae</taxon>
        <taxon>Tripsacinae</taxon>
        <taxon>Zea</taxon>
    </lineage>
</organism>
<evidence type="ECO:0000313" key="2">
    <source>
        <dbReference type="EMBL" id="AQK48911.1"/>
    </source>
</evidence>